<dbReference type="PANTHER" id="PTHR21310:SF58">
    <property type="entry name" value="AMINOGLYCOSIDE PHOSPHOTRANSFERASE DOMAIN-CONTAINING PROTEIN"/>
    <property type="match status" value="1"/>
</dbReference>
<feature type="compositionally biased region" description="Basic and acidic residues" evidence="1">
    <location>
        <begin position="87"/>
        <end position="105"/>
    </location>
</feature>
<sequence length="699" mass="79924">MFQKSHMYFKETVNHVIKDTEATQDARQDGTNNDELPSDVPLHVAAQMSLNDVTMKKLKNTVENNPAADLTVLLSVLNKIYPRKRKAATEKRPPLRRPRAEKDNSSKSVPLTSEHRPSMLDIYLPLEPEALQALSLDPTSPQHLIDAALSQLPTTLSQAEVLREVLSNKVVALNNDVVVKYRRTIEPGELHLMQYISSHCPVVKCPKPLGENSTLCLAFVKTEEKSSICTELDDMLTTMRRIPRPTSQNHPLGSVEPPYICQDTRTGYTRTGGPIYNEASFNDSFLLRDPLPRISKAYITWLRSYYLRDDHEIVMSHGDLNPFNIIVQRGAEGDIFISGIIDWEFGGWYPEYWDAVKALHTRGTDDESDWWLPVTGYFFHQHSHDIRRKWLSTEWSNLVRGSRIIHIFADAIAKIPPLKQHVIKMSHSSPESIMTFFLSLIVFNTQKYGIGIILPLLTNVKIWIAGTYQPPHLPPQFDSYWNFQSVIFQVERTLFSVWKKGFLVKGTPFETMFGLPTGGEKKVEGSSADNPIVLEGTSADDFRAFLRVLYPLGVPPVTEYSHWLGVLRLAHKWEFVEIRQQAVKALTRHISSKPAKEKISMGNQFLVPEWLMEGLVDIALDKKLEVEHLRQEPCAFDQESIIKFFYIQSKAWQKEDAKNHGYRGYDVRNFDLKTYITGRVEELFATELARAAYNQNEDA</sequence>
<keyword evidence="4" id="KW-1185">Reference proteome</keyword>
<dbReference type="SMART" id="SM00225">
    <property type="entry name" value="BTB"/>
    <property type="match status" value="1"/>
</dbReference>
<feature type="domain" description="BTB" evidence="2">
    <location>
        <begin position="484"/>
        <end position="590"/>
    </location>
</feature>
<reference evidence="3 4" key="1">
    <citation type="journal article" date="2020" name="ISME J.">
        <title>Uncovering the hidden diversity of litter-decomposition mechanisms in mushroom-forming fungi.</title>
        <authorList>
            <person name="Floudas D."/>
            <person name="Bentzer J."/>
            <person name="Ahren D."/>
            <person name="Johansson T."/>
            <person name="Persson P."/>
            <person name="Tunlid A."/>
        </authorList>
    </citation>
    <scope>NUCLEOTIDE SEQUENCE [LARGE SCALE GENOMIC DNA]</scope>
    <source>
        <strain evidence="3 4">CBS 101986</strain>
    </source>
</reference>
<dbReference type="OrthoDB" id="2906425at2759"/>
<feature type="region of interest" description="Disordered" evidence="1">
    <location>
        <begin position="85"/>
        <end position="114"/>
    </location>
</feature>
<dbReference type="Proteomes" id="UP000567179">
    <property type="component" value="Unassembled WGS sequence"/>
</dbReference>
<organism evidence="3 4">
    <name type="scientific">Psilocybe cf. subviscida</name>
    <dbReference type="NCBI Taxonomy" id="2480587"/>
    <lineage>
        <taxon>Eukaryota</taxon>
        <taxon>Fungi</taxon>
        <taxon>Dikarya</taxon>
        <taxon>Basidiomycota</taxon>
        <taxon>Agaricomycotina</taxon>
        <taxon>Agaricomycetes</taxon>
        <taxon>Agaricomycetidae</taxon>
        <taxon>Agaricales</taxon>
        <taxon>Agaricineae</taxon>
        <taxon>Strophariaceae</taxon>
        <taxon>Psilocybe</taxon>
    </lineage>
</organism>
<dbReference type="Gene3D" id="3.30.710.10">
    <property type="entry name" value="Potassium Channel Kv1.1, Chain A"/>
    <property type="match status" value="1"/>
</dbReference>
<evidence type="ECO:0000259" key="2">
    <source>
        <dbReference type="SMART" id="SM00225"/>
    </source>
</evidence>
<evidence type="ECO:0000313" key="4">
    <source>
        <dbReference type="Proteomes" id="UP000567179"/>
    </source>
</evidence>
<dbReference type="InterPro" id="IPR011333">
    <property type="entry name" value="SKP1/BTB/POZ_sf"/>
</dbReference>
<dbReference type="EMBL" id="JAACJJ010000028">
    <property type="protein sequence ID" value="KAF5320886.1"/>
    <property type="molecule type" value="Genomic_DNA"/>
</dbReference>
<dbReference type="SUPFAM" id="SSF54695">
    <property type="entry name" value="POZ domain"/>
    <property type="match status" value="1"/>
</dbReference>
<name>A0A8H5BCZ5_9AGAR</name>
<evidence type="ECO:0000256" key="1">
    <source>
        <dbReference type="SAM" id="MobiDB-lite"/>
    </source>
</evidence>
<dbReference type="InterPro" id="IPR011009">
    <property type="entry name" value="Kinase-like_dom_sf"/>
</dbReference>
<evidence type="ECO:0000313" key="3">
    <source>
        <dbReference type="EMBL" id="KAF5320886.1"/>
    </source>
</evidence>
<dbReference type="InterPro" id="IPR000210">
    <property type="entry name" value="BTB/POZ_dom"/>
</dbReference>
<dbReference type="Pfam" id="PF01636">
    <property type="entry name" value="APH"/>
    <property type="match status" value="1"/>
</dbReference>
<dbReference type="Gene3D" id="3.90.1200.10">
    <property type="match status" value="1"/>
</dbReference>
<dbReference type="InterPro" id="IPR051678">
    <property type="entry name" value="AGP_Transferase"/>
</dbReference>
<dbReference type="PANTHER" id="PTHR21310">
    <property type="entry name" value="AMINOGLYCOSIDE PHOSPHOTRANSFERASE-RELATED-RELATED"/>
    <property type="match status" value="1"/>
</dbReference>
<dbReference type="AlphaFoldDB" id="A0A8H5BCZ5"/>
<proteinExistence type="predicted"/>
<comment type="caution">
    <text evidence="3">The sequence shown here is derived from an EMBL/GenBank/DDBJ whole genome shotgun (WGS) entry which is preliminary data.</text>
</comment>
<protein>
    <recommendedName>
        <fullName evidence="2">BTB domain-containing protein</fullName>
    </recommendedName>
</protein>
<gene>
    <name evidence="3" type="ORF">D9619_002116</name>
</gene>
<dbReference type="SUPFAM" id="SSF56112">
    <property type="entry name" value="Protein kinase-like (PK-like)"/>
    <property type="match status" value="1"/>
</dbReference>
<dbReference type="InterPro" id="IPR002575">
    <property type="entry name" value="Aminoglycoside_PTrfase"/>
</dbReference>
<accession>A0A8H5BCZ5</accession>